<dbReference type="PANTHER" id="PTHR28047">
    <property type="entry name" value="PROTEIN DCG1"/>
    <property type="match status" value="1"/>
</dbReference>
<accession>T0ZZL4</accession>
<dbReference type="EMBL" id="AUZX01008893">
    <property type="protein sequence ID" value="EQD53726.1"/>
    <property type="molecule type" value="Genomic_DNA"/>
</dbReference>
<feature type="non-terminal residue" evidence="2">
    <location>
        <position position="185"/>
    </location>
</feature>
<name>T0ZZL4_9ZZZZ</name>
<sequence length="185" mass="20575">MAARVWYQSFVHPVEQRPYIERLQARLDHLADPGVRFEVKGLDPPDHLFHPLTEFRCAAQAIRAGLTAERDGYDAFVIGHFQEPGLLETRSSLGIPTVGLGEANLLTALTLGRSIGLVTIDPIFVPWHQRQVAEMGLADRVVGVRPIHVDLPGFMRAFTDEAAYQKVRAEFVEQVRPLVADGAEV</sequence>
<proteinExistence type="inferred from homology"/>
<reference evidence="2" key="1">
    <citation type="submission" date="2013-08" db="EMBL/GenBank/DDBJ databases">
        <authorList>
            <person name="Mendez C."/>
            <person name="Richter M."/>
            <person name="Ferrer M."/>
            <person name="Sanchez J."/>
        </authorList>
    </citation>
    <scope>NUCLEOTIDE SEQUENCE</scope>
</reference>
<dbReference type="Pfam" id="PF01177">
    <property type="entry name" value="Asp_Glu_race"/>
    <property type="match status" value="1"/>
</dbReference>
<dbReference type="AlphaFoldDB" id="T0ZZL4"/>
<protein>
    <submittedName>
        <fullName evidence="2">Hydantoin racemase</fullName>
    </submittedName>
</protein>
<organism evidence="2">
    <name type="scientific">mine drainage metagenome</name>
    <dbReference type="NCBI Taxonomy" id="410659"/>
    <lineage>
        <taxon>unclassified sequences</taxon>
        <taxon>metagenomes</taxon>
        <taxon>ecological metagenomes</taxon>
    </lineage>
</organism>
<dbReference type="InterPro" id="IPR015942">
    <property type="entry name" value="Asp/Glu/hydantoin_racemase"/>
</dbReference>
<evidence type="ECO:0000313" key="2">
    <source>
        <dbReference type="EMBL" id="EQD53726.1"/>
    </source>
</evidence>
<reference evidence="2" key="2">
    <citation type="journal article" date="2014" name="ISME J.">
        <title>Microbial stratification in low pH oxic and suboxic macroscopic growths along an acid mine drainage.</title>
        <authorList>
            <person name="Mendez-Garcia C."/>
            <person name="Mesa V."/>
            <person name="Sprenger R.R."/>
            <person name="Richter M."/>
            <person name="Diez M.S."/>
            <person name="Solano J."/>
            <person name="Bargiela R."/>
            <person name="Golyshina O.V."/>
            <person name="Manteca A."/>
            <person name="Ramos J.L."/>
            <person name="Gallego J.R."/>
            <person name="Llorente I."/>
            <person name="Martins Dos Santos V.A."/>
            <person name="Jensen O.N."/>
            <person name="Pelaez A.I."/>
            <person name="Sanchez J."/>
            <person name="Ferrer M."/>
        </authorList>
    </citation>
    <scope>NUCLEOTIDE SEQUENCE</scope>
</reference>
<dbReference type="GO" id="GO:0047661">
    <property type="term" value="F:amino-acid racemase activity"/>
    <property type="evidence" value="ECO:0007669"/>
    <property type="project" value="InterPro"/>
</dbReference>
<comment type="caution">
    <text evidence="2">The sequence shown here is derived from an EMBL/GenBank/DDBJ whole genome shotgun (WGS) entry which is preliminary data.</text>
</comment>
<dbReference type="InterPro" id="IPR052186">
    <property type="entry name" value="Hydantoin_racemase-like"/>
</dbReference>
<gene>
    <name evidence="2" type="ORF">B1A_12274</name>
</gene>
<comment type="similarity">
    <text evidence="1">Belongs to the HyuE racemase family.</text>
</comment>
<dbReference type="InterPro" id="IPR053714">
    <property type="entry name" value="Iso_Racemase_Enz_sf"/>
</dbReference>
<evidence type="ECO:0000256" key="1">
    <source>
        <dbReference type="ARBA" id="ARBA00038414"/>
    </source>
</evidence>
<dbReference type="Gene3D" id="3.40.50.12500">
    <property type="match status" value="1"/>
</dbReference>
<dbReference type="PANTHER" id="PTHR28047:SF5">
    <property type="entry name" value="PROTEIN DCG1"/>
    <property type="match status" value="1"/>
</dbReference>